<keyword evidence="2" id="KW-1185">Reference proteome</keyword>
<comment type="caution">
    <text evidence="1">The sequence shown here is derived from an EMBL/GenBank/DDBJ whole genome shotgun (WGS) entry which is preliminary data.</text>
</comment>
<proteinExistence type="predicted"/>
<dbReference type="EMBL" id="BGPR01001887">
    <property type="protein sequence ID" value="GBM63751.1"/>
    <property type="molecule type" value="Genomic_DNA"/>
</dbReference>
<name>A0A4Y2HEQ2_ARAVE</name>
<organism evidence="1 2">
    <name type="scientific">Araneus ventricosus</name>
    <name type="common">Orbweaver spider</name>
    <name type="synonym">Epeira ventricosa</name>
    <dbReference type="NCBI Taxonomy" id="182803"/>
    <lineage>
        <taxon>Eukaryota</taxon>
        <taxon>Metazoa</taxon>
        <taxon>Ecdysozoa</taxon>
        <taxon>Arthropoda</taxon>
        <taxon>Chelicerata</taxon>
        <taxon>Arachnida</taxon>
        <taxon>Araneae</taxon>
        <taxon>Araneomorphae</taxon>
        <taxon>Entelegynae</taxon>
        <taxon>Araneoidea</taxon>
        <taxon>Araneidae</taxon>
        <taxon>Araneus</taxon>
    </lineage>
</organism>
<dbReference type="AlphaFoldDB" id="A0A4Y2HEQ2"/>
<evidence type="ECO:0000313" key="1">
    <source>
        <dbReference type="EMBL" id="GBM63751.1"/>
    </source>
</evidence>
<sequence length="115" mass="13143">MESRFPAMSVLWLGREFYRGKYEMTDSSQVSTLDFRDKLGYFGDEIWDLKGAGIFSISLLGEKIRHECARSFHVTVCRRNYKKRALGCVVDRLASPWSANVFGVLSAVRARKLVS</sequence>
<evidence type="ECO:0000313" key="2">
    <source>
        <dbReference type="Proteomes" id="UP000499080"/>
    </source>
</evidence>
<dbReference type="OrthoDB" id="5326588at2759"/>
<dbReference type="Proteomes" id="UP000499080">
    <property type="component" value="Unassembled WGS sequence"/>
</dbReference>
<reference evidence="1 2" key="1">
    <citation type="journal article" date="2019" name="Sci. Rep.">
        <title>Orb-weaving spider Araneus ventricosus genome elucidates the spidroin gene catalogue.</title>
        <authorList>
            <person name="Kono N."/>
            <person name="Nakamura H."/>
            <person name="Ohtoshi R."/>
            <person name="Moran D.A.P."/>
            <person name="Shinohara A."/>
            <person name="Yoshida Y."/>
            <person name="Fujiwara M."/>
            <person name="Mori M."/>
            <person name="Tomita M."/>
            <person name="Arakawa K."/>
        </authorList>
    </citation>
    <scope>NUCLEOTIDE SEQUENCE [LARGE SCALE GENOMIC DNA]</scope>
</reference>
<protein>
    <submittedName>
        <fullName evidence="1">Uncharacterized protein</fullName>
    </submittedName>
</protein>
<accession>A0A4Y2HEQ2</accession>
<gene>
    <name evidence="1" type="ORF">AVEN_275776_1</name>
</gene>